<organism evidence="2 3">
    <name type="scientific">Dorcoceras hygrometricum</name>
    <dbReference type="NCBI Taxonomy" id="472368"/>
    <lineage>
        <taxon>Eukaryota</taxon>
        <taxon>Viridiplantae</taxon>
        <taxon>Streptophyta</taxon>
        <taxon>Embryophyta</taxon>
        <taxon>Tracheophyta</taxon>
        <taxon>Spermatophyta</taxon>
        <taxon>Magnoliopsida</taxon>
        <taxon>eudicotyledons</taxon>
        <taxon>Gunneridae</taxon>
        <taxon>Pentapetalae</taxon>
        <taxon>asterids</taxon>
        <taxon>lamiids</taxon>
        <taxon>Lamiales</taxon>
        <taxon>Gesneriaceae</taxon>
        <taxon>Didymocarpoideae</taxon>
        <taxon>Trichosporeae</taxon>
        <taxon>Loxocarpinae</taxon>
        <taxon>Dorcoceras</taxon>
    </lineage>
</organism>
<evidence type="ECO:0000313" key="2">
    <source>
        <dbReference type="EMBL" id="KZV34258.1"/>
    </source>
</evidence>
<keyword evidence="1" id="KW-0812">Transmembrane</keyword>
<reference evidence="2 3" key="1">
    <citation type="journal article" date="2015" name="Proc. Natl. Acad. Sci. U.S.A.">
        <title>The resurrection genome of Boea hygrometrica: A blueprint for survival of dehydration.</title>
        <authorList>
            <person name="Xiao L."/>
            <person name="Yang G."/>
            <person name="Zhang L."/>
            <person name="Yang X."/>
            <person name="Zhao S."/>
            <person name="Ji Z."/>
            <person name="Zhou Q."/>
            <person name="Hu M."/>
            <person name="Wang Y."/>
            <person name="Chen M."/>
            <person name="Xu Y."/>
            <person name="Jin H."/>
            <person name="Xiao X."/>
            <person name="Hu G."/>
            <person name="Bao F."/>
            <person name="Hu Y."/>
            <person name="Wan P."/>
            <person name="Li L."/>
            <person name="Deng X."/>
            <person name="Kuang T."/>
            <person name="Xiang C."/>
            <person name="Zhu J.K."/>
            <person name="Oliver M.J."/>
            <person name="He Y."/>
        </authorList>
    </citation>
    <scope>NUCLEOTIDE SEQUENCE [LARGE SCALE GENOMIC DNA]</scope>
    <source>
        <strain evidence="3">cv. XS01</strain>
    </source>
</reference>
<feature type="transmembrane region" description="Helical" evidence="1">
    <location>
        <begin position="69"/>
        <end position="88"/>
    </location>
</feature>
<name>A0A2Z7BQ63_9LAMI</name>
<gene>
    <name evidence="2" type="ORF">F511_21743</name>
</gene>
<keyword evidence="1" id="KW-0472">Membrane</keyword>
<keyword evidence="3" id="KW-1185">Reference proteome</keyword>
<sequence length="90" mass="9730">MLPDEAELASSGRPWCKIKTSTLKKSDIPMIKDKGGMTDSFEVVIPEMGDRAHRLPTGFHTFSLTNSTVGLSLATGTIHLIVLALFLATD</sequence>
<protein>
    <submittedName>
        <fullName evidence="2">Uncharacterized protein</fullName>
    </submittedName>
</protein>
<accession>A0A2Z7BQ63</accession>
<keyword evidence="1" id="KW-1133">Transmembrane helix</keyword>
<dbReference type="Proteomes" id="UP000250235">
    <property type="component" value="Unassembled WGS sequence"/>
</dbReference>
<proteinExistence type="predicted"/>
<dbReference type="EMBL" id="KV005131">
    <property type="protein sequence ID" value="KZV34258.1"/>
    <property type="molecule type" value="Genomic_DNA"/>
</dbReference>
<dbReference type="OrthoDB" id="1752359at2759"/>
<evidence type="ECO:0000256" key="1">
    <source>
        <dbReference type="SAM" id="Phobius"/>
    </source>
</evidence>
<evidence type="ECO:0000313" key="3">
    <source>
        <dbReference type="Proteomes" id="UP000250235"/>
    </source>
</evidence>
<dbReference type="AlphaFoldDB" id="A0A2Z7BQ63"/>